<dbReference type="GO" id="GO:0005975">
    <property type="term" value="P:carbohydrate metabolic process"/>
    <property type="evidence" value="ECO:0007669"/>
    <property type="project" value="InterPro"/>
</dbReference>
<dbReference type="GO" id="GO:0005576">
    <property type="term" value="C:extracellular region"/>
    <property type="evidence" value="ECO:0007669"/>
    <property type="project" value="UniProtKB-SubCell"/>
</dbReference>
<dbReference type="SUPFAM" id="SSF88713">
    <property type="entry name" value="Glycoside hydrolase/deacetylase"/>
    <property type="match status" value="1"/>
</dbReference>
<dbReference type="Pfam" id="PF01522">
    <property type="entry name" value="Polysacc_deac_1"/>
    <property type="match status" value="1"/>
</dbReference>
<dbReference type="PANTHER" id="PTHR34216:SF3">
    <property type="entry name" value="POLY-BETA-1,6-N-ACETYL-D-GLUCOSAMINE N-DEACETYLASE"/>
    <property type="match status" value="1"/>
</dbReference>
<proteinExistence type="predicted"/>
<protein>
    <submittedName>
        <fullName evidence="4">Polysaccharide deacetylase</fullName>
    </submittedName>
</protein>
<name>A0A0G1BP59_9BACT</name>
<evidence type="ECO:0000313" key="4">
    <source>
        <dbReference type="EMBL" id="KKS75160.1"/>
    </source>
</evidence>
<feature type="domain" description="NodB homology" evidence="3">
    <location>
        <begin position="2"/>
        <end position="262"/>
    </location>
</feature>
<keyword evidence="2" id="KW-0732">Signal</keyword>
<sequence length="262" mass="30345">MKKIFVTTSWDDGDALDKRIISLLDKYGFKGTFYVAINQDSRLSDDDIREISKRHEIGAHTINHPRLGTIDIGAATEEIRNSKAMLEKIINKQIEMFAYPFGDYNEEIKRIVSSCGFLGARTTKDWSWDLTEDTFEMPTSLHVYPYPFRPGASSAMAWLKPLFYNFPKIISRRLRPAAVFSWQNLALAMFDRACAEGGVFHILAMFDRACAEGGVFHIWGHSWEIEKYKMWKDFENLLKYISRNKDCIYLTNGDLLNRIENK</sequence>
<dbReference type="InterPro" id="IPR011330">
    <property type="entry name" value="Glyco_hydro/deAcase_b/a-brl"/>
</dbReference>
<dbReference type="PANTHER" id="PTHR34216">
    <property type="match status" value="1"/>
</dbReference>
<dbReference type="InterPro" id="IPR051398">
    <property type="entry name" value="Polysacch_Deacetylase"/>
</dbReference>
<dbReference type="AlphaFoldDB" id="A0A0G1BP59"/>
<dbReference type="EMBL" id="LCEQ01000017">
    <property type="protein sequence ID" value="KKS75160.1"/>
    <property type="molecule type" value="Genomic_DNA"/>
</dbReference>
<reference evidence="4 5" key="1">
    <citation type="journal article" date="2015" name="Nature">
        <title>rRNA introns, odd ribosomes, and small enigmatic genomes across a large radiation of phyla.</title>
        <authorList>
            <person name="Brown C.T."/>
            <person name="Hug L.A."/>
            <person name="Thomas B.C."/>
            <person name="Sharon I."/>
            <person name="Castelle C.J."/>
            <person name="Singh A."/>
            <person name="Wilkins M.J."/>
            <person name="Williams K.H."/>
            <person name="Banfield J.F."/>
        </authorList>
    </citation>
    <scope>NUCLEOTIDE SEQUENCE [LARGE SCALE GENOMIC DNA]</scope>
</reference>
<organism evidence="4 5">
    <name type="scientific">Candidatus Azambacteria bacterium GW2011_GWA2_42_9</name>
    <dbReference type="NCBI Taxonomy" id="1618613"/>
    <lineage>
        <taxon>Bacteria</taxon>
        <taxon>Candidatus Azamiibacteriota</taxon>
    </lineage>
</organism>
<evidence type="ECO:0000256" key="2">
    <source>
        <dbReference type="ARBA" id="ARBA00022729"/>
    </source>
</evidence>
<dbReference type="Gene3D" id="3.20.20.370">
    <property type="entry name" value="Glycoside hydrolase/deacetylase"/>
    <property type="match status" value="1"/>
</dbReference>
<dbReference type="PROSITE" id="PS51677">
    <property type="entry name" value="NODB"/>
    <property type="match status" value="1"/>
</dbReference>
<dbReference type="InterPro" id="IPR002509">
    <property type="entry name" value="NODB_dom"/>
</dbReference>
<accession>A0A0G1BP59</accession>
<dbReference type="CDD" id="cd10967">
    <property type="entry name" value="CE4_GLA_like_6s"/>
    <property type="match status" value="1"/>
</dbReference>
<gene>
    <name evidence="4" type="ORF">UV48_C0017G0002</name>
</gene>
<comment type="subcellular location">
    <subcellularLocation>
        <location evidence="1">Secreted</location>
    </subcellularLocation>
</comment>
<evidence type="ECO:0000313" key="5">
    <source>
        <dbReference type="Proteomes" id="UP000034563"/>
    </source>
</evidence>
<evidence type="ECO:0000259" key="3">
    <source>
        <dbReference type="PROSITE" id="PS51677"/>
    </source>
</evidence>
<dbReference type="Proteomes" id="UP000034563">
    <property type="component" value="Unassembled WGS sequence"/>
</dbReference>
<evidence type="ECO:0000256" key="1">
    <source>
        <dbReference type="ARBA" id="ARBA00004613"/>
    </source>
</evidence>
<dbReference type="GO" id="GO:0016810">
    <property type="term" value="F:hydrolase activity, acting on carbon-nitrogen (but not peptide) bonds"/>
    <property type="evidence" value="ECO:0007669"/>
    <property type="project" value="InterPro"/>
</dbReference>
<comment type="caution">
    <text evidence="4">The sequence shown here is derived from an EMBL/GenBank/DDBJ whole genome shotgun (WGS) entry which is preliminary data.</text>
</comment>